<dbReference type="EMBL" id="FPHE01000107">
    <property type="protein sequence ID" value="SFV61625.1"/>
    <property type="molecule type" value="Genomic_DNA"/>
</dbReference>
<dbReference type="Gene3D" id="3.30.300.130">
    <property type="entry name" value="Fe-S cluster assembly (FSCA)"/>
    <property type="match status" value="1"/>
</dbReference>
<dbReference type="InterPro" id="IPR052339">
    <property type="entry name" value="Fe-S_Maturation_MIP18"/>
</dbReference>
<feature type="domain" description="MIP18 family-like" evidence="1">
    <location>
        <begin position="6"/>
        <end position="80"/>
    </location>
</feature>
<organism evidence="2">
    <name type="scientific">hydrothermal vent metagenome</name>
    <dbReference type="NCBI Taxonomy" id="652676"/>
    <lineage>
        <taxon>unclassified sequences</taxon>
        <taxon>metagenomes</taxon>
        <taxon>ecological metagenomes</taxon>
    </lineage>
</organism>
<evidence type="ECO:0000313" key="2">
    <source>
        <dbReference type="EMBL" id="SFV61625.1"/>
    </source>
</evidence>
<name>A0A1W1C7A2_9ZZZZ</name>
<dbReference type="InterPro" id="IPR002744">
    <property type="entry name" value="MIP18-like"/>
</dbReference>
<dbReference type="Pfam" id="PF01883">
    <property type="entry name" value="FeS_assembly_P"/>
    <property type="match status" value="1"/>
</dbReference>
<protein>
    <submittedName>
        <fullName evidence="2">Probably aromatic ring hydroxylating enzyme, evidenced by COGnitor PaaD-like protein (DUF59) involved in Fe-S cluster assembly</fullName>
    </submittedName>
</protein>
<dbReference type="SUPFAM" id="SSF117916">
    <property type="entry name" value="Fe-S cluster assembly (FSCA) domain-like"/>
    <property type="match status" value="1"/>
</dbReference>
<dbReference type="AlphaFoldDB" id="A0A1W1C7A2"/>
<gene>
    <name evidence="2" type="ORF">MNB_SV-12-1579</name>
</gene>
<accession>A0A1W1C7A2</accession>
<reference evidence="2" key="1">
    <citation type="submission" date="2016-10" db="EMBL/GenBank/DDBJ databases">
        <authorList>
            <person name="de Groot N.N."/>
        </authorList>
    </citation>
    <scope>NUCLEOTIDE SEQUENCE</scope>
</reference>
<dbReference type="InterPro" id="IPR034904">
    <property type="entry name" value="FSCA_dom_sf"/>
</dbReference>
<evidence type="ECO:0000259" key="1">
    <source>
        <dbReference type="Pfam" id="PF01883"/>
    </source>
</evidence>
<sequence length="105" mass="11794">MCEITKEQVFEATATVIDPEVGFNLYEMGLIYDAIIEENCNVKVVMTLSTRGCPLHQMIRTWVQEAVEKIDNIGVVEVEVVWEPAWNISMADDNVKKALSGGMPF</sequence>
<proteinExistence type="predicted"/>
<dbReference type="PANTHER" id="PTHR42831">
    <property type="entry name" value="FE-S PROTEIN MATURATION AUXILIARY FACTOR YITW"/>
    <property type="match status" value="1"/>
</dbReference>
<dbReference type="PANTHER" id="PTHR42831:SF1">
    <property type="entry name" value="FE-S PROTEIN MATURATION AUXILIARY FACTOR YITW"/>
    <property type="match status" value="1"/>
</dbReference>